<dbReference type="AlphaFoldDB" id="A0A1G9M736"/>
<dbReference type="InterPro" id="IPR022837">
    <property type="entry name" value="MsrQ-like"/>
</dbReference>
<comment type="function">
    <text evidence="7">Part of the MsrPQ system that repairs oxidized periplasmic proteins containing methionine sulfoxide residues (Met-O), using respiratory chain electrons. Thus protects these proteins from oxidative-stress damage caused by reactive species of oxygen and chlorine generated by the host defense mechanisms. MsrPQ is essential for the maintenance of envelope integrity under bleach stress, rescuing a wide series of structurally unrelated periplasmic proteins from methionine oxidation. MsrQ provides electrons for reduction to the reductase catalytic subunit MsrP, using the quinone pool of the respiratory chain.</text>
</comment>
<dbReference type="Proteomes" id="UP000199555">
    <property type="component" value="Unassembled WGS sequence"/>
</dbReference>
<keyword evidence="7" id="KW-0285">Flavoprotein</keyword>
<dbReference type="InterPro" id="IPR013130">
    <property type="entry name" value="Fe3_Rdtase_TM_dom"/>
</dbReference>
<gene>
    <name evidence="7" type="primary">msrQ</name>
    <name evidence="9" type="ORF">SAMN04487971_11840</name>
</gene>
<organism evidence="9 10">
    <name type="scientific">Paracoccus chinensis</name>
    <dbReference type="NCBI Taxonomy" id="525640"/>
    <lineage>
        <taxon>Bacteria</taxon>
        <taxon>Pseudomonadati</taxon>
        <taxon>Pseudomonadota</taxon>
        <taxon>Alphaproteobacteria</taxon>
        <taxon>Rhodobacterales</taxon>
        <taxon>Paracoccaceae</taxon>
        <taxon>Paracoccus</taxon>
    </lineage>
</organism>
<name>A0A1G9M736_9RHOB</name>
<evidence type="ECO:0000256" key="2">
    <source>
        <dbReference type="ARBA" id="ARBA00022448"/>
    </source>
</evidence>
<evidence type="ECO:0000256" key="7">
    <source>
        <dbReference type="HAMAP-Rule" id="MF_01207"/>
    </source>
</evidence>
<keyword evidence="7" id="KW-1003">Cell membrane</keyword>
<dbReference type="PANTHER" id="PTHR36964">
    <property type="entry name" value="PROTEIN-METHIONINE-SULFOXIDE REDUCTASE HEME-BINDING SUBUNIT MSRQ"/>
    <property type="match status" value="1"/>
</dbReference>
<protein>
    <recommendedName>
        <fullName evidence="7">Protein-methionine-sulfoxide reductase heme-binding subunit MsrQ</fullName>
    </recommendedName>
    <alternativeName>
        <fullName evidence="7">Flavocytochrome MsrQ</fullName>
    </alternativeName>
</protein>
<keyword evidence="7" id="KW-0249">Electron transport</keyword>
<comment type="cofactor">
    <cofactor evidence="7">
        <name>heme b</name>
        <dbReference type="ChEBI" id="CHEBI:60344"/>
    </cofactor>
    <text evidence="7">Binds 1 heme b (iron(II)-protoporphyrin IX) group per subunit.</text>
</comment>
<sequence>MHRIRRLPTGVVWALGTLPLVLLVWDTLVGNLGVDPVRDIEHRLGRTAVYFLLASLCITPILRMARVNLVKFRRPLGLLAASYAGLHLLSWAVLDMGLLWSQMLKDIAKRPYLTIGMGVLVILLVLAATSSNAVIRKLGPVRWRAIHRWVYLAAPLAVFHWLLAYKIWPGKPLAILAAMAVLLAFRLPLLQRHLGWRARSA</sequence>
<evidence type="ECO:0000256" key="5">
    <source>
        <dbReference type="ARBA" id="ARBA00023004"/>
    </source>
</evidence>
<feature type="transmembrane region" description="Helical" evidence="7">
    <location>
        <begin position="112"/>
        <end position="129"/>
    </location>
</feature>
<evidence type="ECO:0000313" key="9">
    <source>
        <dbReference type="EMBL" id="SDL69767.1"/>
    </source>
</evidence>
<feature type="domain" description="Ferric oxidoreductase" evidence="8">
    <location>
        <begin position="44"/>
        <end position="157"/>
    </location>
</feature>
<dbReference type="GO" id="GO:0005886">
    <property type="term" value="C:plasma membrane"/>
    <property type="evidence" value="ECO:0007669"/>
    <property type="project" value="UniProtKB-SubCell"/>
</dbReference>
<evidence type="ECO:0000313" key="10">
    <source>
        <dbReference type="Proteomes" id="UP000199555"/>
    </source>
</evidence>
<feature type="transmembrane region" description="Helical" evidence="7">
    <location>
        <begin position="149"/>
        <end position="167"/>
    </location>
</feature>
<dbReference type="PANTHER" id="PTHR36964:SF1">
    <property type="entry name" value="PROTEIN-METHIONINE-SULFOXIDE REDUCTASE HEME-BINDING SUBUNIT MSRQ"/>
    <property type="match status" value="1"/>
</dbReference>
<keyword evidence="7" id="KW-0349">Heme</keyword>
<evidence type="ECO:0000256" key="6">
    <source>
        <dbReference type="ARBA" id="ARBA00023136"/>
    </source>
</evidence>
<comment type="subunit">
    <text evidence="7">Heterodimer of a catalytic subunit (MsrP) and a heme-binding subunit (MsrQ).</text>
</comment>
<feature type="transmembrane region" description="Helical" evidence="7">
    <location>
        <begin position="173"/>
        <end position="190"/>
    </location>
</feature>
<feature type="transmembrane region" description="Helical" evidence="7">
    <location>
        <begin position="48"/>
        <end position="65"/>
    </location>
</feature>
<dbReference type="GO" id="GO:0009055">
    <property type="term" value="F:electron transfer activity"/>
    <property type="evidence" value="ECO:0007669"/>
    <property type="project" value="UniProtKB-UniRule"/>
</dbReference>
<evidence type="ECO:0000256" key="4">
    <source>
        <dbReference type="ARBA" id="ARBA00022989"/>
    </source>
</evidence>
<keyword evidence="4 7" id="KW-1133">Transmembrane helix</keyword>
<comment type="cofactor">
    <cofactor evidence="7">
        <name>FMN</name>
        <dbReference type="ChEBI" id="CHEBI:58210"/>
    </cofactor>
    <text evidence="7">Binds 1 FMN per subunit.</text>
</comment>
<dbReference type="GO" id="GO:0020037">
    <property type="term" value="F:heme binding"/>
    <property type="evidence" value="ECO:0007669"/>
    <property type="project" value="UniProtKB-UniRule"/>
</dbReference>
<dbReference type="STRING" id="525640.SAMN04487971_11840"/>
<dbReference type="OrthoDB" id="9788328at2"/>
<comment type="similarity">
    <text evidence="7">Belongs to the MsrQ family.</text>
</comment>
<comment type="subcellular location">
    <subcellularLocation>
        <location evidence="7">Cell membrane</location>
        <topology evidence="7">Multi-pass membrane protein</topology>
    </subcellularLocation>
    <subcellularLocation>
        <location evidence="1">Membrane</location>
        <topology evidence="1">Multi-pass membrane protein</topology>
    </subcellularLocation>
</comment>
<keyword evidence="10" id="KW-1185">Reference proteome</keyword>
<feature type="transmembrane region" description="Helical" evidence="7">
    <location>
        <begin position="77"/>
        <end position="100"/>
    </location>
</feature>
<evidence type="ECO:0000256" key="3">
    <source>
        <dbReference type="ARBA" id="ARBA00022692"/>
    </source>
</evidence>
<dbReference type="Pfam" id="PF01794">
    <property type="entry name" value="Ferric_reduct"/>
    <property type="match status" value="1"/>
</dbReference>
<dbReference type="GO" id="GO:0016679">
    <property type="term" value="F:oxidoreductase activity, acting on diphenols and related substances as donors"/>
    <property type="evidence" value="ECO:0007669"/>
    <property type="project" value="TreeGrafter"/>
</dbReference>
<evidence type="ECO:0000259" key="8">
    <source>
        <dbReference type="Pfam" id="PF01794"/>
    </source>
</evidence>
<proteinExistence type="inferred from homology"/>
<keyword evidence="3 7" id="KW-0812">Transmembrane</keyword>
<keyword evidence="5 7" id="KW-0408">Iron</keyword>
<reference evidence="10" key="1">
    <citation type="submission" date="2016-10" db="EMBL/GenBank/DDBJ databases">
        <authorList>
            <person name="Varghese N."/>
            <person name="Submissions S."/>
        </authorList>
    </citation>
    <scope>NUCLEOTIDE SEQUENCE [LARGE SCALE GENOMIC DNA]</scope>
    <source>
        <strain evidence="10">CGMCC 1.7655</strain>
    </source>
</reference>
<dbReference type="HAMAP" id="MF_01207">
    <property type="entry name" value="MsrQ"/>
    <property type="match status" value="1"/>
</dbReference>
<dbReference type="GO" id="GO:0030091">
    <property type="term" value="P:protein repair"/>
    <property type="evidence" value="ECO:0007669"/>
    <property type="project" value="UniProtKB-UniRule"/>
</dbReference>
<dbReference type="EMBL" id="FNGE01000018">
    <property type="protein sequence ID" value="SDL69767.1"/>
    <property type="molecule type" value="Genomic_DNA"/>
</dbReference>
<feature type="transmembrane region" description="Helical" evidence="7">
    <location>
        <begin position="7"/>
        <end position="28"/>
    </location>
</feature>
<accession>A0A1G9M736</accession>
<keyword evidence="7" id="KW-0479">Metal-binding</keyword>
<evidence type="ECO:0000256" key="1">
    <source>
        <dbReference type="ARBA" id="ARBA00004141"/>
    </source>
</evidence>
<keyword evidence="7" id="KW-0288">FMN</keyword>
<keyword evidence="6 7" id="KW-0472">Membrane</keyword>
<dbReference type="GO" id="GO:0046872">
    <property type="term" value="F:metal ion binding"/>
    <property type="evidence" value="ECO:0007669"/>
    <property type="project" value="UniProtKB-KW"/>
</dbReference>
<dbReference type="GO" id="GO:0010181">
    <property type="term" value="F:FMN binding"/>
    <property type="evidence" value="ECO:0007669"/>
    <property type="project" value="UniProtKB-UniRule"/>
</dbReference>
<keyword evidence="2 7" id="KW-0813">Transport</keyword>
<dbReference type="RefSeq" id="WP_090757095.1">
    <property type="nucleotide sequence ID" value="NZ_FNGE01000018.1"/>
</dbReference>